<evidence type="ECO:0000256" key="2">
    <source>
        <dbReference type="SAM" id="Phobius"/>
    </source>
</evidence>
<proteinExistence type="predicted"/>
<gene>
    <name evidence="4" type="ORF">CIPAW_03G165400</name>
    <name evidence="5" type="ORF">I3842_03G157800</name>
</gene>
<reference evidence="5" key="2">
    <citation type="submission" date="2021-01" db="EMBL/GenBank/DDBJ databases">
        <authorList>
            <person name="Lovell J.T."/>
            <person name="Bentley N."/>
            <person name="Bhattarai G."/>
            <person name="Jenkins J.W."/>
            <person name="Sreedasyam A."/>
            <person name="Alarcon Y."/>
            <person name="Bock C."/>
            <person name="Boston L."/>
            <person name="Carlson J."/>
            <person name="Cervantes K."/>
            <person name="Clermont K."/>
            <person name="Krom N."/>
            <person name="Kubenka K."/>
            <person name="Mamidi S."/>
            <person name="Mattison C."/>
            <person name="Monteros M."/>
            <person name="Pisani C."/>
            <person name="Plott C."/>
            <person name="Rajasekar S."/>
            <person name="Rhein H.S."/>
            <person name="Rohla C."/>
            <person name="Song M."/>
            <person name="Hilaire R.S."/>
            <person name="Shu S."/>
            <person name="Wells L."/>
            <person name="Wang X."/>
            <person name="Webber J."/>
            <person name="Heerema R.J."/>
            <person name="Klein P."/>
            <person name="Conner P."/>
            <person name="Grauke L."/>
            <person name="Grimwood J."/>
            <person name="Schmutz J."/>
            <person name="Randall J.J."/>
        </authorList>
    </citation>
    <scope>NUCLEOTIDE SEQUENCE</scope>
    <source>
        <tissue evidence="5">Leaf</tissue>
    </source>
</reference>
<reference evidence="4" key="1">
    <citation type="submission" date="2020-12" db="EMBL/GenBank/DDBJ databases">
        <title>WGS assembly of Carya illinoinensis cv. Pawnee.</title>
        <authorList>
            <person name="Platts A."/>
            <person name="Shu S."/>
            <person name="Wright S."/>
            <person name="Barry K."/>
            <person name="Edger P."/>
            <person name="Pires J.C."/>
            <person name="Schmutz J."/>
        </authorList>
    </citation>
    <scope>NUCLEOTIDE SEQUENCE</scope>
    <source>
        <tissue evidence="4">Leaf</tissue>
    </source>
</reference>
<comment type="caution">
    <text evidence="4">The sequence shown here is derived from an EMBL/GenBank/DDBJ whole genome shotgun (WGS) entry which is preliminary data.</text>
</comment>
<dbReference type="PANTHER" id="PTHR34558:SF4">
    <property type="entry name" value="TRANSMEMBRANE PROTEIN"/>
    <property type="match status" value="1"/>
</dbReference>
<sequence length="124" mass="13494">MGRLGLVCLILAQILVVRAMAEESEGSELKPFQNKVRKLGVVVRVAAQPVSSSAKSSEGEEDSKVAEAPVIRQLGKQHESEKKHHHSDRSDMAGGGVIIGGLFTAIFAAVFCYIRVTRRRDDVH</sequence>
<feature type="transmembrane region" description="Helical" evidence="2">
    <location>
        <begin position="92"/>
        <end position="114"/>
    </location>
</feature>
<evidence type="ECO:0000313" key="5">
    <source>
        <dbReference type="EMBL" id="KAG6722407.1"/>
    </source>
</evidence>
<feature type="chain" id="PRO_5035842638" description="Transmembrane protein" evidence="3">
    <location>
        <begin position="22"/>
        <end position="124"/>
    </location>
</feature>
<dbReference type="EMBL" id="CM031811">
    <property type="protein sequence ID" value="KAG6661320.1"/>
    <property type="molecule type" value="Genomic_DNA"/>
</dbReference>
<dbReference type="PANTHER" id="PTHR34558">
    <property type="entry name" value="EXPRESSED PROTEIN"/>
    <property type="match status" value="1"/>
</dbReference>
<keyword evidence="2" id="KW-0812">Transmembrane</keyword>
<dbReference type="EMBL" id="CM031827">
    <property type="protein sequence ID" value="KAG6722407.1"/>
    <property type="molecule type" value="Genomic_DNA"/>
</dbReference>
<feature type="signal peptide" evidence="3">
    <location>
        <begin position="1"/>
        <end position="21"/>
    </location>
</feature>
<evidence type="ECO:0000256" key="1">
    <source>
        <dbReference type="SAM" id="MobiDB-lite"/>
    </source>
</evidence>
<evidence type="ECO:0000313" key="6">
    <source>
        <dbReference type="Proteomes" id="UP000811609"/>
    </source>
</evidence>
<keyword evidence="3" id="KW-0732">Signal</keyword>
<accession>A0A8T1R1L9</accession>
<keyword evidence="6" id="KW-1185">Reference proteome</keyword>
<feature type="region of interest" description="Disordered" evidence="1">
    <location>
        <begin position="48"/>
        <end position="93"/>
    </location>
</feature>
<keyword evidence="2" id="KW-0472">Membrane</keyword>
<dbReference type="Proteomes" id="UP000811609">
    <property type="component" value="Chromosome 3"/>
</dbReference>
<keyword evidence="2" id="KW-1133">Transmembrane helix</keyword>
<evidence type="ECO:0008006" key="7">
    <source>
        <dbReference type="Google" id="ProtNLM"/>
    </source>
</evidence>
<evidence type="ECO:0000313" key="4">
    <source>
        <dbReference type="EMBL" id="KAG6661320.1"/>
    </source>
</evidence>
<organism evidence="4 6">
    <name type="scientific">Carya illinoinensis</name>
    <name type="common">Pecan</name>
    <dbReference type="NCBI Taxonomy" id="32201"/>
    <lineage>
        <taxon>Eukaryota</taxon>
        <taxon>Viridiplantae</taxon>
        <taxon>Streptophyta</taxon>
        <taxon>Embryophyta</taxon>
        <taxon>Tracheophyta</taxon>
        <taxon>Spermatophyta</taxon>
        <taxon>Magnoliopsida</taxon>
        <taxon>eudicotyledons</taxon>
        <taxon>Gunneridae</taxon>
        <taxon>Pentapetalae</taxon>
        <taxon>rosids</taxon>
        <taxon>fabids</taxon>
        <taxon>Fagales</taxon>
        <taxon>Juglandaceae</taxon>
        <taxon>Carya</taxon>
    </lineage>
</organism>
<dbReference type="Proteomes" id="UP000811246">
    <property type="component" value="Chromosome 3"/>
</dbReference>
<dbReference type="AlphaFoldDB" id="A0A8T1R1L9"/>
<protein>
    <recommendedName>
        <fullName evidence="7">Transmembrane protein</fullName>
    </recommendedName>
</protein>
<name>A0A8T1R1L9_CARIL</name>
<evidence type="ECO:0000256" key="3">
    <source>
        <dbReference type="SAM" id="SignalP"/>
    </source>
</evidence>